<dbReference type="InterPro" id="IPR004360">
    <property type="entry name" value="Glyas_Fos-R_dOase_dom"/>
</dbReference>
<dbReference type="Proteomes" id="UP000051845">
    <property type="component" value="Unassembled WGS sequence"/>
</dbReference>
<accession>A0A0R2BCA7</accession>
<protein>
    <recommendedName>
        <fullName evidence="1">Glyoxalase/fosfomycin resistance/dioxygenase domain-containing protein</fullName>
    </recommendedName>
</protein>
<dbReference type="PATRIC" id="fig|1423733.4.peg.498"/>
<evidence type="ECO:0000313" key="2">
    <source>
        <dbReference type="EMBL" id="KRM77231.1"/>
    </source>
</evidence>
<dbReference type="SUPFAM" id="SSF54593">
    <property type="entry name" value="Glyoxalase/Bleomycin resistance protein/Dihydroxybiphenyl dioxygenase"/>
    <property type="match status" value="1"/>
</dbReference>
<sequence length="163" mass="17763">MLIKSIKQLEVVIMTKTELIPFLSLNGQANEAIAFYEKALGAKVVFKKTLLEVQQMGAPIKLTPEIENQVSHSVLVLPTGGELMINDAPVDGAPFVSGNNQSICLQSTDKDQITTLYQGLVTNSDQVDIITPLTSNVFSPAYGIVKDPFGIVWQLTTSIHNDF</sequence>
<name>A0A0R2BCA7_SECCO</name>
<reference evidence="2 3" key="1">
    <citation type="journal article" date="2015" name="Genome Announc.">
        <title>Expanding the biotechnology potential of lactobacilli through comparative genomics of 213 strains and associated genera.</title>
        <authorList>
            <person name="Sun Z."/>
            <person name="Harris H.M."/>
            <person name="McCann A."/>
            <person name="Guo C."/>
            <person name="Argimon S."/>
            <person name="Zhang W."/>
            <person name="Yang X."/>
            <person name="Jeffery I.B."/>
            <person name="Cooney J.C."/>
            <person name="Kagawa T.F."/>
            <person name="Liu W."/>
            <person name="Song Y."/>
            <person name="Salvetti E."/>
            <person name="Wrobel A."/>
            <person name="Rasinkangas P."/>
            <person name="Parkhill J."/>
            <person name="Rea M.C."/>
            <person name="O'Sullivan O."/>
            <person name="Ritari J."/>
            <person name="Douillard F.P."/>
            <person name="Paul Ross R."/>
            <person name="Yang R."/>
            <person name="Briner A.E."/>
            <person name="Felis G.E."/>
            <person name="de Vos W.M."/>
            <person name="Barrangou R."/>
            <person name="Klaenhammer T.R."/>
            <person name="Caufield P.W."/>
            <person name="Cui Y."/>
            <person name="Zhang H."/>
            <person name="O'Toole P.W."/>
        </authorList>
    </citation>
    <scope>NUCLEOTIDE SEQUENCE [LARGE SCALE GENOMIC DNA]</scope>
    <source>
        <strain evidence="2 3">DSM 20515</strain>
    </source>
</reference>
<dbReference type="PANTHER" id="PTHR33990:SF4">
    <property type="entry name" value="PHNB-LIKE DOMAIN-CONTAINING PROTEIN"/>
    <property type="match status" value="1"/>
</dbReference>
<dbReference type="InterPro" id="IPR029068">
    <property type="entry name" value="Glyas_Bleomycin-R_OHBP_Dase"/>
</dbReference>
<dbReference type="EMBL" id="AYYR01000013">
    <property type="protein sequence ID" value="KRM77231.1"/>
    <property type="molecule type" value="Genomic_DNA"/>
</dbReference>
<feature type="domain" description="Glyoxalase/fosfomycin resistance/dioxygenase" evidence="1">
    <location>
        <begin position="27"/>
        <end position="155"/>
    </location>
</feature>
<dbReference type="PANTHER" id="PTHR33990">
    <property type="entry name" value="PROTEIN YJDN-RELATED"/>
    <property type="match status" value="1"/>
</dbReference>
<dbReference type="STRING" id="33960.TY91_07525"/>
<evidence type="ECO:0000313" key="3">
    <source>
        <dbReference type="Proteomes" id="UP000051845"/>
    </source>
</evidence>
<proteinExistence type="predicted"/>
<dbReference type="AlphaFoldDB" id="A0A0R2BCA7"/>
<gene>
    <name evidence="2" type="ORF">FC82_GL000476</name>
</gene>
<dbReference type="Gene3D" id="3.10.180.10">
    <property type="entry name" value="2,3-Dihydroxybiphenyl 1,2-Dioxygenase, domain 1"/>
    <property type="match status" value="1"/>
</dbReference>
<evidence type="ECO:0000259" key="1">
    <source>
        <dbReference type="Pfam" id="PF00903"/>
    </source>
</evidence>
<dbReference type="CDD" id="cd06588">
    <property type="entry name" value="PhnB_like"/>
    <property type="match status" value="1"/>
</dbReference>
<dbReference type="Pfam" id="PF00903">
    <property type="entry name" value="Glyoxalase"/>
    <property type="match status" value="1"/>
</dbReference>
<comment type="caution">
    <text evidence="2">The sequence shown here is derived from an EMBL/GenBank/DDBJ whole genome shotgun (WGS) entry which is preliminary data.</text>
</comment>
<organism evidence="2 3">
    <name type="scientific">Secundilactobacillus collinoides DSM 20515 = JCM 1123</name>
    <dbReference type="NCBI Taxonomy" id="1423733"/>
    <lineage>
        <taxon>Bacteria</taxon>
        <taxon>Bacillati</taxon>
        <taxon>Bacillota</taxon>
        <taxon>Bacilli</taxon>
        <taxon>Lactobacillales</taxon>
        <taxon>Lactobacillaceae</taxon>
        <taxon>Secundilactobacillus</taxon>
    </lineage>
</organism>
<dbReference type="InterPro" id="IPR028973">
    <property type="entry name" value="PhnB-like"/>
</dbReference>